<dbReference type="InterPro" id="IPR002938">
    <property type="entry name" value="FAD-bd"/>
</dbReference>
<evidence type="ECO:0000256" key="3">
    <source>
        <dbReference type="ARBA" id="ARBA00022827"/>
    </source>
</evidence>
<evidence type="ECO:0000259" key="5">
    <source>
        <dbReference type="Pfam" id="PF01494"/>
    </source>
</evidence>
<feature type="domain" description="FAD-binding" evidence="5">
    <location>
        <begin position="28"/>
        <end position="364"/>
    </location>
</feature>
<keyword evidence="7" id="KW-1185">Reference proteome</keyword>
<evidence type="ECO:0000256" key="2">
    <source>
        <dbReference type="ARBA" id="ARBA00022630"/>
    </source>
</evidence>
<evidence type="ECO:0000313" key="7">
    <source>
        <dbReference type="Proteomes" id="UP000664167"/>
    </source>
</evidence>
<keyword evidence="6" id="KW-0503">Monooxygenase</keyword>
<dbReference type="InterPro" id="IPR036188">
    <property type="entry name" value="FAD/NAD-bd_sf"/>
</dbReference>
<keyword evidence="2" id="KW-0285">Flavoprotein</keyword>
<dbReference type="GO" id="GO:0071949">
    <property type="term" value="F:FAD binding"/>
    <property type="evidence" value="ECO:0007669"/>
    <property type="project" value="InterPro"/>
</dbReference>
<dbReference type="RefSeq" id="WP_206965123.1">
    <property type="nucleotide sequence ID" value="NZ_JAFLRJ010000245.1"/>
</dbReference>
<dbReference type="AlphaFoldDB" id="A0A939FDA9"/>
<proteinExistence type="predicted"/>
<dbReference type="GO" id="GO:0016709">
    <property type="term" value="F:oxidoreductase activity, acting on paired donors, with incorporation or reduction of molecular oxygen, NAD(P)H as one donor, and incorporation of one atom of oxygen"/>
    <property type="evidence" value="ECO:0007669"/>
    <property type="project" value="UniProtKB-ARBA"/>
</dbReference>
<accession>A0A939FDA9</accession>
<comment type="cofactor">
    <cofactor evidence="1">
        <name>FAD</name>
        <dbReference type="ChEBI" id="CHEBI:57692"/>
    </cofactor>
</comment>
<keyword evidence="6" id="KW-0560">Oxidoreductase</keyword>
<comment type="caution">
    <text evidence="6">The sequence shown here is derived from an EMBL/GenBank/DDBJ whole genome shotgun (WGS) entry which is preliminary data.</text>
</comment>
<evidence type="ECO:0000256" key="1">
    <source>
        <dbReference type="ARBA" id="ARBA00001974"/>
    </source>
</evidence>
<dbReference type="Gene3D" id="3.50.50.60">
    <property type="entry name" value="FAD/NAD(P)-binding domain"/>
    <property type="match status" value="1"/>
</dbReference>
<dbReference type="EMBL" id="JAFLRJ010000245">
    <property type="protein sequence ID" value="MBO0514935.1"/>
    <property type="molecule type" value="Genomic_DNA"/>
</dbReference>
<evidence type="ECO:0000313" key="6">
    <source>
        <dbReference type="EMBL" id="MBO0514935.1"/>
    </source>
</evidence>
<dbReference type="SUPFAM" id="SSF51905">
    <property type="entry name" value="FAD/NAD(P)-binding domain"/>
    <property type="match status" value="1"/>
</dbReference>
<dbReference type="InterPro" id="IPR050641">
    <property type="entry name" value="RIFMO-like"/>
</dbReference>
<gene>
    <name evidence="6" type="ORF">J0695_24505</name>
</gene>
<organism evidence="6 7">
    <name type="scientific">Streptomyces beijiangensis</name>
    <dbReference type="NCBI Taxonomy" id="163361"/>
    <lineage>
        <taxon>Bacteria</taxon>
        <taxon>Bacillati</taxon>
        <taxon>Actinomycetota</taxon>
        <taxon>Actinomycetes</taxon>
        <taxon>Kitasatosporales</taxon>
        <taxon>Streptomycetaceae</taxon>
        <taxon>Streptomyces</taxon>
    </lineage>
</organism>
<dbReference type="PANTHER" id="PTHR43004">
    <property type="entry name" value="TRK SYSTEM POTASSIUM UPTAKE PROTEIN"/>
    <property type="match status" value="1"/>
</dbReference>
<reference evidence="6" key="1">
    <citation type="submission" date="2021-03" db="EMBL/GenBank/DDBJ databases">
        <title>Streptomyces poriferae sp. nov., a novel marine sponge-derived Actinobacteria species with anti-MRSA activity.</title>
        <authorList>
            <person name="Sandoval-Powers M."/>
            <person name="Kralova S."/>
            <person name="Nguyen G.-S."/>
            <person name="Fawwal D."/>
            <person name="Degnes K."/>
            <person name="Klinkenberg G."/>
            <person name="Sletta H."/>
            <person name="Wentzel A."/>
            <person name="Liles M.R."/>
        </authorList>
    </citation>
    <scope>NUCLEOTIDE SEQUENCE</scope>
    <source>
        <strain evidence="6">DSM 41794</strain>
    </source>
</reference>
<dbReference type="Proteomes" id="UP000664167">
    <property type="component" value="Unassembled WGS sequence"/>
</dbReference>
<keyword evidence="3" id="KW-0274">FAD</keyword>
<dbReference type="PANTHER" id="PTHR43004:SF19">
    <property type="entry name" value="BINDING MONOOXYGENASE, PUTATIVE (JCVI)-RELATED"/>
    <property type="match status" value="1"/>
</dbReference>
<feature type="region of interest" description="Disordered" evidence="4">
    <location>
        <begin position="1"/>
        <end position="28"/>
    </location>
</feature>
<name>A0A939FDA9_9ACTN</name>
<dbReference type="Pfam" id="PF01494">
    <property type="entry name" value="FAD_binding_3"/>
    <property type="match status" value="1"/>
</dbReference>
<feature type="non-terminal residue" evidence="6">
    <location>
        <position position="400"/>
    </location>
</feature>
<protein>
    <submittedName>
        <fullName evidence="6">FAD-dependent monooxygenase</fullName>
    </submittedName>
</protein>
<evidence type="ECO:0000256" key="4">
    <source>
        <dbReference type="SAM" id="MobiDB-lite"/>
    </source>
</evidence>
<dbReference type="PRINTS" id="PR00420">
    <property type="entry name" value="RNGMNOXGNASE"/>
</dbReference>
<sequence length="400" mass="43133">MAAEPSTTDTSTTGTGTTETGTPGSTTTDVLVVGAGPTGLLLAGDLATAGLKVTLVERRAHRISNLTRAFAIHARTLEALDARGLADDLVKTGSITPALRVFGSVRMDFSHLRTRFPFLLITPQYEVERLLEKRAVEAGVDFRYERELTSLTQSATTVTAHLRTPEGAAETTTARYAVGADGHHSAVREALGIPFPGEAVLRSIVLADVRLTDPPKELPLLATAPDGDSFTFIAPFGDGYYRVIGWDRHHVVPDSDPVDFSEIRTLLQRTHGTDHGAHDARWLSRFHSDERQAPRYREGRVFLAGDAAHVHSPAGGQGLNTGLQDAANLSWKLARVLNNPATPEALLDTYQSERHPVGTSVLRTSGALVRLAVAHTAPRKALRAALTTVLKHLTPARRRA</sequence>
<dbReference type="Gene3D" id="3.30.70.2450">
    <property type="match status" value="1"/>
</dbReference>